<feature type="region of interest" description="Disordered" evidence="1">
    <location>
        <begin position="49"/>
        <end position="87"/>
    </location>
</feature>
<proteinExistence type="predicted"/>
<accession>A0A017HNA0</accession>
<evidence type="ECO:0000313" key="3">
    <source>
        <dbReference type="Proteomes" id="UP000019666"/>
    </source>
</evidence>
<organism evidence="2 3">
    <name type="scientific">Rubellimicrobium mesophilum DSM 19309</name>
    <dbReference type="NCBI Taxonomy" id="442562"/>
    <lineage>
        <taxon>Bacteria</taxon>
        <taxon>Pseudomonadati</taxon>
        <taxon>Pseudomonadota</taxon>
        <taxon>Alphaproteobacteria</taxon>
        <taxon>Rhodobacterales</taxon>
        <taxon>Roseobacteraceae</taxon>
        <taxon>Rubellimicrobium</taxon>
    </lineage>
</organism>
<comment type="caution">
    <text evidence="2">The sequence shown here is derived from an EMBL/GenBank/DDBJ whole genome shotgun (WGS) entry which is preliminary data.</text>
</comment>
<keyword evidence="3" id="KW-1185">Reference proteome</keyword>
<dbReference type="HOGENOM" id="CLU_2481385_0_0_5"/>
<sequence>MEDLCRLLRSGHVQAQGINGTLDAPALACDVLLPLADVPPDHLDVGLARVRHGPKHSNRESRPRQRSGLREGAEACRPQASGSGWLT</sequence>
<reference evidence="2 3" key="1">
    <citation type="submission" date="2013-02" db="EMBL/GenBank/DDBJ databases">
        <authorList>
            <person name="Fiebig A."/>
            <person name="Goeker M."/>
            <person name="Klenk H.-P.P."/>
        </authorList>
    </citation>
    <scope>NUCLEOTIDE SEQUENCE [LARGE SCALE GENOMIC DNA]</scope>
    <source>
        <strain evidence="2 3">DSM 19309</strain>
    </source>
</reference>
<name>A0A017HNA0_9RHOB</name>
<protein>
    <submittedName>
        <fullName evidence="2">Uncharacterized protein</fullName>
    </submittedName>
</protein>
<dbReference type="Proteomes" id="UP000019666">
    <property type="component" value="Unassembled WGS sequence"/>
</dbReference>
<dbReference type="EMBL" id="AOSK01000070">
    <property type="protein sequence ID" value="EYD75613.1"/>
    <property type="molecule type" value="Genomic_DNA"/>
</dbReference>
<evidence type="ECO:0000256" key="1">
    <source>
        <dbReference type="SAM" id="MobiDB-lite"/>
    </source>
</evidence>
<evidence type="ECO:0000313" key="2">
    <source>
        <dbReference type="EMBL" id="EYD75613.1"/>
    </source>
</evidence>
<gene>
    <name evidence="2" type="ORF">Rumeso_02829</name>
</gene>
<feature type="compositionally biased region" description="Basic and acidic residues" evidence="1">
    <location>
        <begin position="57"/>
        <end position="74"/>
    </location>
</feature>
<dbReference type="AlphaFoldDB" id="A0A017HNA0"/>